<dbReference type="Pfam" id="PF12698">
    <property type="entry name" value="ABC2_membrane_3"/>
    <property type="match status" value="1"/>
</dbReference>
<evidence type="ECO:0000256" key="1">
    <source>
        <dbReference type="ARBA" id="ARBA00004141"/>
    </source>
</evidence>
<comment type="subcellular location">
    <subcellularLocation>
        <location evidence="1">Membrane</location>
        <topology evidence="1">Multi-pass membrane protein</topology>
    </subcellularLocation>
</comment>
<feature type="transmembrane region" description="Helical" evidence="5">
    <location>
        <begin position="326"/>
        <end position="349"/>
    </location>
</feature>
<protein>
    <submittedName>
        <fullName evidence="7">ABC transporter permease</fullName>
    </submittedName>
</protein>
<feature type="transmembrane region" description="Helical" evidence="5">
    <location>
        <begin position="156"/>
        <end position="178"/>
    </location>
</feature>
<dbReference type="PANTHER" id="PTHR43027:SF1">
    <property type="entry name" value="DOXORUBICIN RESISTANCE ABC TRANSPORTER PERMEASE PROTEIN DRRC-RELATED"/>
    <property type="match status" value="1"/>
</dbReference>
<keyword evidence="4 5" id="KW-0472">Membrane</keyword>
<feature type="transmembrane region" description="Helical" evidence="5">
    <location>
        <begin position="242"/>
        <end position="263"/>
    </location>
</feature>
<dbReference type="InterPro" id="IPR013525">
    <property type="entry name" value="ABC2_TM"/>
</dbReference>
<name>A0ABZ2K7V7_9BACT</name>
<dbReference type="InterPro" id="IPR052902">
    <property type="entry name" value="ABC-2_transporter"/>
</dbReference>
<feature type="transmembrane region" description="Helical" evidence="5">
    <location>
        <begin position="21"/>
        <end position="41"/>
    </location>
</feature>
<keyword evidence="2 5" id="KW-0812">Transmembrane</keyword>
<feature type="domain" description="ABC transmembrane type-2" evidence="6">
    <location>
        <begin position="124"/>
        <end position="354"/>
    </location>
</feature>
<evidence type="ECO:0000313" key="8">
    <source>
        <dbReference type="Proteomes" id="UP001379533"/>
    </source>
</evidence>
<dbReference type="PANTHER" id="PTHR43027">
    <property type="entry name" value="DOXORUBICIN RESISTANCE ABC TRANSPORTER PERMEASE PROTEIN DRRC-RELATED"/>
    <property type="match status" value="1"/>
</dbReference>
<feature type="transmembrane region" description="Helical" evidence="5">
    <location>
        <begin position="212"/>
        <end position="230"/>
    </location>
</feature>
<evidence type="ECO:0000256" key="3">
    <source>
        <dbReference type="ARBA" id="ARBA00022989"/>
    </source>
</evidence>
<evidence type="ECO:0000256" key="4">
    <source>
        <dbReference type="ARBA" id="ARBA00023136"/>
    </source>
</evidence>
<proteinExistence type="predicted"/>
<evidence type="ECO:0000256" key="2">
    <source>
        <dbReference type="ARBA" id="ARBA00022692"/>
    </source>
</evidence>
<dbReference type="EMBL" id="CP089982">
    <property type="protein sequence ID" value="WXA92934.1"/>
    <property type="molecule type" value="Genomic_DNA"/>
</dbReference>
<gene>
    <name evidence="7" type="ORF">LZC95_41605</name>
</gene>
<evidence type="ECO:0000259" key="6">
    <source>
        <dbReference type="PROSITE" id="PS51012"/>
    </source>
</evidence>
<keyword evidence="8" id="KW-1185">Reference proteome</keyword>
<accession>A0ABZ2K7V7</accession>
<reference evidence="7 8" key="1">
    <citation type="submission" date="2021-12" db="EMBL/GenBank/DDBJ databases">
        <title>Discovery of the Pendulisporaceae a myxobacterial family with distinct sporulation behavior and unique specialized metabolism.</title>
        <authorList>
            <person name="Garcia R."/>
            <person name="Popoff A."/>
            <person name="Bader C.D."/>
            <person name="Loehr J."/>
            <person name="Walesch S."/>
            <person name="Walt C."/>
            <person name="Boldt J."/>
            <person name="Bunk B."/>
            <person name="Haeckl F.J.F.P.J."/>
            <person name="Gunesch A.P."/>
            <person name="Birkelbach J."/>
            <person name="Nuebel U."/>
            <person name="Pietschmann T."/>
            <person name="Bach T."/>
            <person name="Mueller R."/>
        </authorList>
    </citation>
    <scope>NUCLEOTIDE SEQUENCE [LARGE SCALE GENOMIC DNA]</scope>
    <source>
        <strain evidence="7 8">MSr12523</strain>
    </source>
</reference>
<dbReference type="RefSeq" id="WP_394843533.1">
    <property type="nucleotide sequence ID" value="NZ_CP089982.1"/>
</dbReference>
<organism evidence="7 8">
    <name type="scientific">Pendulispora brunnea</name>
    <dbReference type="NCBI Taxonomy" id="2905690"/>
    <lineage>
        <taxon>Bacteria</taxon>
        <taxon>Pseudomonadati</taxon>
        <taxon>Myxococcota</taxon>
        <taxon>Myxococcia</taxon>
        <taxon>Myxococcales</taxon>
        <taxon>Sorangiineae</taxon>
        <taxon>Pendulisporaceae</taxon>
        <taxon>Pendulispora</taxon>
    </lineage>
</organism>
<dbReference type="PROSITE" id="PS51012">
    <property type="entry name" value="ABC_TM2"/>
    <property type="match status" value="1"/>
</dbReference>
<evidence type="ECO:0000313" key="7">
    <source>
        <dbReference type="EMBL" id="WXA92934.1"/>
    </source>
</evidence>
<dbReference type="Proteomes" id="UP001379533">
    <property type="component" value="Chromosome"/>
</dbReference>
<sequence>MFRVFFVLTRNELRGYFRRKASIFWALIFPIFLLGVMLVAFGRSNSLGEVRVVFEGDTASGTAQSCRRDIEEAFTKAPVKARYSGDSGADTVLIVFPDGDAPARVLYDFNGPLASKAAARTIEIAMIGCVARARGMPSDSVVRFENTTTGKAPFDYGHFFATGILVMAFMIIGMNSTAEGIATLRERNTFKIYVCFPVSRLVFLGSVLTARIVMMLLSATLLLLVARYGFGIQLPLWRLQALRAIPIVLIGSAMLLSFGTLLASRGRSLAEVELWCNLTYYPLLFFSDLTIPLTAVPGWLRGAIHLIPTNQFAVAMRGVFIENASYAQMAFPIVAMACWALLALTLGTLRFRWYQD</sequence>
<evidence type="ECO:0000256" key="5">
    <source>
        <dbReference type="SAM" id="Phobius"/>
    </source>
</evidence>
<keyword evidence="3 5" id="KW-1133">Transmembrane helix</keyword>
<dbReference type="InterPro" id="IPR047817">
    <property type="entry name" value="ABC2_TM_bact-type"/>
</dbReference>